<dbReference type="KEGG" id="emc:129323604"/>
<dbReference type="SUPFAM" id="SSF48452">
    <property type="entry name" value="TPR-like"/>
    <property type="match status" value="1"/>
</dbReference>
<dbReference type="Gene3D" id="3.40.50.300">
    <property type="entry name" value="P-loop containing nucleotide triphosphate hydrolases"/>
    <property type="match status" value="1"/>
</dbReference>
<reference evidence="6" key="1">
    <citation type="submission" date="2025-08" db="UniProtKB">
        <authorList>
            <consortium name="RefSeq"/>
        </authorList>
    </citation>
    <scope>IDENTIFICATION</scope>
    <source>
        <tissue evidence="6">Blood</tissue>
    </source>
</reference>
<dbReference type="GO" id="GO:0005737">
    <property type="term" value="C:cytoplasm"/>
    <property type="evidence" value="ECO:0007669"/>
    <property type="project" value="TreeGrafter"/>
</dbReference>
<evidence type="ECO:0000256" key="1">
    <source>
        <dbReference type="ARBA" id="ARBA00022741"/>
    </source>
</evidence>
<dbReference type="SUPFAM" id="SSF52540">
    <property type="entry name" value="P-loop containing nucleoside triphosphate hydrolases"/>
    <property type="match status" value="1"/>
</dbReference>
<dbReference type="Gene3D" id="3.30.70.1230">
    <property type="entry name" value="Nucleotide cyclase"/>
    <property type="match status" value="2"/>
</dbReference>
<proteinExistence type="predicted"/>
<sequence>MVNSPLPTGAVSVVHKKEISTIGKVAAHVPDLIVYGDFSQEVPFTEKFDGVLLFIDISGFTALTETFSMSSSFDYGADQLTQTLNQYVGDIVEEVMIFGGDVLKFAGDALLALWKVDRRYINDIITLALKCSLSIQQEYGLYETDVGLTLRVKIGLSAGHISKVVIGDKRHQHFLVIGRAVDEVRLSQNLAKAGEIILSPNCWELCHQKLIVVEKIPDERAVKLKYIKDVPTLDEEMFYEKCAQYLSGNHISESSDILRNASVLPPNEEHEKRLRKFVTRNILKKIDDDQPLEYLSELRPITTVFVNLQFLESANIYHLTKAIQDANAYITETVRPFRGKINKIFMFDKGCTFLCIFGLPGDKQANESTQALDCAYKIHTFCAMSLMKIKVVSIGVTCGLVFCGVVGHHLRHEYTVVGRKVNLAARIMMYYPGLVTCDETTYLESKLPFYFFQEVPVTEMKGILNPGTIYRFLGITEKTLIGTAYLTKQRSQDYPLLGRKRETELFEVSLETFKDSRKSHIMLYEGLFGYGKSQLMAEIAYLGQTDGQRVVAVELGKINVSQNFFTVQTLMAIFLGIDTCKTYDARQRIILNKIRGIVEDSYFCLLNRLFHVKFPASEEVSKMDNEKKNEEMETVLIKILQKAAEKEILIFVIDEAHFIDSASWGFLEKLLRTIPIFVVMSLSPFKHQGLVPCSAAARILGCRANSYIKLRELTPAVIVQKACQDLGVVSIARELEMFLIHRSHGNPFYCEELLRNLHLNNVLQFYVLENDEESEDEWDRLFTTRVLSPEECELLENEEKGSYICTVKQNVKLHDIMLPPTLKGVALSKIDNMNPSEQMVVKCAAIIGKTFSTHLLLHILPKWTKMKMNQTLAALVETHIFECFTEGKTRFTSQTMNVFTHELGNFPKSMAMVGQVSDLGSVIANSIKQEEAVMQCKSMGFCTPLLQEAAYELWLKSQKRNLHLKCVSYLESDAHRCKCCGQGDFVNFHQYVVDGMLRKADIQELKNESERDMLSEAASVIVSQTLICLNASIQESRGESFVGNFWEKMGCKRRTVATEPGGTGPSFLLLLSDRMEDTEKAFLSRLDEIIWLLEYGVKKVKTKGSCSCEETVDSVIVPLSHHCMALGQNSRAFYYLLESAAAYVHLSNNYMAFMYLNTAESLLKSLDPKQKIISHFEKSVLYSLKGEVSYNMGQYNLAKKLARKALEFSKRSFPLTIVGAFFMSMVENSKHRSHQKKRASWQAPRGREKRLAILYQQCRCLSLLWQIFCRDPSTNSKKFAHLAALMMVNCAEESQDECQIVSSYMEFSLCCQAIGNQQEWRKYEEMVIKHSSHLGIVGTELFTVVKLASSLAYMKLCLGSLPLAIQLGYRVHQMCVQTKKFKLNYNVLANLFKALFLNIRYKESVQVLSWLENLSFRDDNVIGKAYFISGCLDLLLYAGFAYKPFQYCLDFILANATNCILVSQTGIMLCLYSSVGIWFARLHVWEDFKEPFEKARMLVRRTCASLVANYGFCKFVECEALLLQKYIEERPDKVREWRSKTSRNLEQALAQCSTTPVCYPRLYHLKAYVQLMLGHDEQSQTLLDMAFQSCNDNNLERSWLEFSREWWFTGKDPMEDWWLKSAPNFPVWKVGMSATDLGSFDKNKYLLKMPELDIDNLFPEMKSDDQIT</sequence>
<evidence type="ECO:0000256" key="2">
    <source>
        <dbReference type="ARBA" id="ARBA00022840"/>
    </source>
</evidence>
<evidence type="ECO:0000313" key="5">
    <source>
        <dbReference type="Proteomes" id="UP001190640"/>
    </source>
</evidence>
<keyword evidence="1" id="KW-0547">Nucleotide-binding</keyword>
<dbReference type="FunFam" id="3.30.70.1230:FF:000021">
    <property type="entry name" value="Adenylate cyclase type 10"/>
    <property type="match status" value="1"/>
</dbReference>
<protein>
    <submittedName>
        <fullName evidence="6">Adenylate cyclase type 10-like</fullName>
    </submittedName>
</protein>
<keyword evidence="3" id="KW-0456">Lyase</keyword>
<dbReference type="GO" id="GO:0035556">
    <property type="term" value="P:intracellular signal transduction"/>
    <property type="evidence" value="ECO:0007669"/>
    <property type="project" value="InterPro"/>
</dbReference>
<evidence type="ECO:0000259" key="4">
    <source>
        <dbReference type="PROSITE" id="PS50125"/>
    </source>
</evidence>
<organism evidence="5 6">
    <name type="scientific">Eublepharis macularius</name>
    <name type="common">Leopard gecko</name>
    <name type="synonym">Cyrtodactylus macularius</name>
    <dbReference type="NCBI Taxonomy" id="481883"/>
    <lineage>
        <taxon>Eukaryota</taxon>
        <taxon>Metazoa</taxon>
        <taxon>Chordata</taxon>
        <taxon>Craniata</taxon>
        <taxon>Vertebrata</taxon>
        <taxon>Euteleostomi</taxon>
        <taxon>Lepidosauria</taxon>
        <taxon>Squamata</taxon>
        <taxon>Bifurcata</taxon>
        <taxon>Gekkota</taxon>
        <taxon>Eublepharidae</taxon>
        <taxon>Eublepharinae</taxon>
        <taxon>Eublepharis</taxon>
    </lineage>
</organism>
<evidence type="ECO:0000256" key="3">
    <source>
        <dbReference type="ARBA" id="ARBA00023239"/>
    </source>
</evidence>
<dbReference type="InterPro" id="IPR001054">
    <property type="entry name" value="A/G_cyclase"/>
</dbReference>
<dbReference type="PANTHER" id="PTHR16305:SF28">
    <property type="entry name" value="GUANYLATE CYCLASE DOMAIN-CONTAINING PROTEIN"/>
    <property type="match status" value="1"/>
</dbReference>
<dbReference type="GO" id="GO:0005524">
    <property type="term" value="F:ATP binding"/>
    <property type="evidence" value="ECO:0007669"/>
    <property type="project" value="UniProtKB-KW"/>
</dbReference>
<keyword evidence="2" id="KW-0067">ATP-binding</keyword>
<dbReference type="RefSeq" id="XP_054826105.1">
    <property type="nucleotide sequence ID" value="XM_054970130.1"/>
</dbReference>
<gene>
    <name evidence="6" type="primary">LOC129323604</name>
</gene>
<name>A0AA97IV13_EUBMA</name>
<dbReference type="CDD" id="cd07302">
    <property type="entry name" value="CHD"/>
    <property type="match status" value="2"/>
</dbReference>
<keyword evidence="5" id="KW-1185">Reference proteome</keyword>
<dbReference type="PROSITE" id="PS50125">
    <property type="entry name" value="GUANYLATE_CYCLASE_2"/>
    <property type="match status" value="2"/>
</dbReference>
<evidence type="ECO:0000313" key="6">
    <source>
        <dbReference type="RefSeq" id="XP_054826105.1"/>
    </source>
</evidence>
<dbReference type="InterPro" id="IPR011990">
    <property type="entry name" value="TPR-like_helical_dom_sf"/>
</dbReference>
<accession>A0AA97IV13</accession>
<dbReference type="GeneID" id="129323604"/>
<dbReference type="InterPro" id="IPR029787">
    <property type="entry name" value="Nucleotide_cyclase"/>
</dbReference>
<dbReference type="Proteomes" id="UP001190640">
    <property type="component" value="Chromosome 2"/>
</dbReference>
<dbReference type="SUPFAM" id="SSF55073">
    <property type="entry name" value="Nucleotide cyclase"/>
    <property type="match status" value="2"/>
</dbReference>
<dbReference type="PANTHER" id="PTHR16305">
    <property type="entry name" value="TESTICULAR SOLUBLE ADENYLYL CYCLASE"/>
    <property type="match status" value="1"/>
</dbReference>
<dbReference type="Pfam" id="PF00211">
    <property type="entry name" value="Guanylate_cyc"/>
    <property type="match status" value="2"/>
</dbReference>
<dbReference type="FunFam" id="3.30.70.1230:FF:000017">
    <property type="entry name" value="Adenylate cyclase type 10"/>
    <property type="match status" value="1"/>
</dbReference>
<feature type="domain" description="Guanylate cyclase" evidence="4">
    <location>
        <begin position="51"/>
        <end position="188"/>
    </location>
</feature>
<dbReference type="GO" id="GO:0009190">
    <property type="term" value="P:cyclic nucleotide biosynthetic process"/>
    <property type="evidence" value="ECO:0007669"/>
    <property type="project" value="InterPro"/>
</dbReference>
<dbReference type="GO" id="GO:0004016">
    <property type="term" value="F:adenylate cyclase activity"/>
    <property type="evidence" value="ECO:0007669"/>
    <property type="project" value="TreeGrafter"/>
</dbReference>
<feature type="domain" description="Guanylate cyclase" evidence="4">
    <location>
        <begin position="350"/>
        <end position="428"/>
    </location>
</feature>
<dbReference type="InterPro" id="IPR027417">
    <property type="entry name" value="P-loop_NTPase"/>
</dbReference>